<dbReference type="CDD" id="cd07389">
    <property type="entry name" value="MPP_PhoD"/>
    <property type="match status" value="1"/>
</dbReference>
<accession>A0A510HM04</accession>
<dbReference type="Pfam" id="PF09423">
    <property type="entry name" value="PhoD"/>
    <property type="match status" value="1"/>
</dbReference>
<feature type="region of interest" description="Disordered" evidence="1">
    <location>
        <begin position="202"/>
        <end position="224"/>
    </location>
</feature>
<protein>
    <recommendedName>
        <fullName evidence="6">Alkaline phosphatase</fullName>
    </recommendedName>
</protein>
<dbReference type="InterPro" id="IPR052900">
    <property type="entry name" value="Phospholipid_Metab_Enz"/>
</dbReference>
<evidence type="ECO:0000313" key="4">
    <source>
        <dbReference type="EMBL" id="BBL80838.1"/>
    </source>
</evidence>
<feature type="domain" description="PhoD-like phosphatase metallophosphatase" evidence="2">
    <location>
        <begin position="160"/>
        <end position="396"/>
    </location>
</feature>
<reference evidence="4" key="1">
    <citation type="journal article" date="2019" name="Microbiol. Resour. Announc.">
        <title>Complete Genome Sequence of Rubrobacter xylanophilus Strain AA3-22, Isolated from Arima Onsen in Japan.</title>
        <authorList>
            <person name="Tomariguchi N."/>
            <person name="Miyazaki K."/>
        </authorList>
    </citation>
    <scope>NUCLEOTIDE SEQUENCE [LARGE SCALE GENOMIC DNA]</scope>
    <source>
        <strain evidence="4">AA3-22</strain>
    </source>
</reference>
<evidence type="ECO:0000256" key="1">
    <source>
        <dbReference type="SAM" id="MobiDB-lite"/>
    </source>
</evidence>
<proteinExistence type="predicted"/>
<dbReference type="PANTHER" id="PTHR43606:SF2">
    <property type="entry name" value="ALKALINE PHOSPHATASE FAMILY PROTEIN (AFU_ORTHOLOGUE AFUA_5G03860)"/>
    <property type="match status" value="1"/>
</dbReference>
<name>A0A510HM04_9ACTN</name>
<evidence type="ECO:0000259" key="2">
    <source>
        <dbReference type="Pfam" id="PF09423"/>
    </source>
</evidence>
<dbReference type="Gene3D" id="3.60.21.70">
    <property type="entry name" value="PhoD-like phosphatase"/>
    <property type="match status" value="1"/>
</dbReference>
<dbReference type="Gene3D" id="2.60.40.380">
    <property type="entry name" value="Purple acid phosphatase-like, N-terminal"/>
    <property type="match status" value="1"/>
</dbReference>
<dbReference type="InterPro" id="IPR032093">
    <property type="entry name" value="PhoD_N"/>
</dbReference>
<dbReference type="SUPFAM" id="SSF56300">
    <property type="entry name" value="Metallo-dependent phosphatases"/>
    <property type="match status" value="1"/>
</dbReference>
<dbReference type="Proteomes" id="UP000318065">
    <property type="component" value="Chromosome"/>
</dbReference>
<feature type="domain" description="Phospholipase D N-terminal" evidence="3">
    <location>
        <begin position="51"/>
        <end position="147"/>
    </location>
</feature>
<dbReference type="RefSeq" id="WP_172620867.1">
    <property type="nucleotide sequence ID" value="NZ_AP019791.1"/>
</dbReference>
<evidence type="ECO:0000313" key="5">
    <source>
        <dbReference type="Proteomes" id="UP000318065"/>
    </source>
</evidence>
<dbReference type="Pfam" id="PF16655">
    <property type="entry name" value="PhoD_N"/>
    <property type="match status" value="1"/>
</dbReference>
<keyword evidence="5" id="KW-1185">Reference proteome</keyword>
<dbReference type="PANTHER" id="PTHR43606">
    <property type="entry name" value="PHOSPHATASE, PUTATIVE (AFU_ORTHOLOGUE AFUA_6G08710)-RELATED"/>
    <property type="match status" value="1"/>
</dbReference>
<dbReference type="InterPro" id="IPR029052">
    <property type="entry name" value="Metallo-depent_PP-like"/>
</dbReference>
<dbReference type="InterPro" id="IPR018946">
    <property type="entry name" value="PhoD-like_MPP"/>
</dbReference>
<evidence type="ECO:0000259" key="3">
    <source>
        <dbReference type="Pfam" id="PF16655"/>
    </source>
</evidence>
<sequence length="421" mass="47489">MDRLDEVCISRLGFLKYSLATGVVIWAGAGTAEARELFRTSTVAPELFPQSVASGDPRPDGIVLWTRVRPPRRRGEVRVGYRVAPDDDRSDAAAFRKPLLSGVARTGPDRDYTVKVQLRRPELEPFRSYRYRFYYGGAASRTGRFKTLPAAADSPGRLRFAYVSCQDYTNGYYNALGALARERVDFVVHLGDYIYETVAEESFQGGGPPERRIPPSALGSRRPGEADTLEDYRFLYKKYKTDRNLQRVHENFAFIMTWDDHEFANDSFEVFAPDASGRMRDPERRAAASRAWVEFNPVGVYFDPAKGPLEQIVVYRSFDFGRLATLVMTDERLYRDGPPCGLETRNRYVTPGCGRESAPGRTMLGPLQKEFLLQKITGSRSTWKIWGNEVQFMQTKILNTFLGAERGILPGVPPVPPGGVY</sequence>
<gene>
    <name evidence="4" type="ORF">RxyAA322_26920</name>
</gene>
<dbReference type="InterPro" id="IPR038607">
    <property type="entry name" value="PhoD-like_sf"/>
</dbReference>
<organism evidence="4 5">
    <name type="scientific">Rubrobacter xylanophilus</name>
    <dbReference type="NCBI Taxonomy" id="49319"/>
    <lineage>
        <taxon>Bacteria</taxon>
        <taxon>Bacillati</taxon>
        <taxon>Actinomycetota</taxon>
        <taxon>Rubrobacteria</taxon>
        <taxon>Rubrobacterales</taxon>
        <taxon>Rubrobacteraceae</taxon>
        <taxon>Rubrobacter</taxon>
    </lineage>
</organism>
<dbReference type="AlphaFoldDB" id="A0A510HM04"/>
<dbReference type="EMBL" id="AP019791">
    <property type="protein sequence ID" value="BBL80838.1"/>
    <property type="molecule type" value="Genomic_DNA"/>
</dbReference>
<evidence type="ECO:0008006" key="6">
    <source>
        <dbReference type="Google" id="ProtNLM"/>
    </source>
</evidence>